<keyword evidence="2" id="KW-1133">Transmembrane helix</keyword>
<feature type="transmembrane region" description="Helical" evidence="2">
    <location>
        <begin position="74"/>
        <end position="98"/>
    </location>
</feature>
<keyword evidence="2" id="KW-0812">Transmembrane</keyword>
<dbReference type="Proteomes" id="UP000183567">
    <property type="component" value="Unassembled WGS sequence"/>
</dbReference>
<keyword evidence="4" id="KW-1185">Reference proteome</keyword>
<accession>A0A1J8PQ83</accession>
<reference evidence="3 4" key="1">
    <citation type="submission" date="2016-03" db="EMBL/GenBank/DDBJ databases">
        <title>Comparative genomics of the ectomycorrhizal sister species Rhizopogon vinicolor and Rhizopogon vesiculosus (Basidiomycota: Boletales) reveals a divergence of the mating type B locus.</title>
        <authorList>
            <person name="Mujic A.B."/>
            <person name="Kuo A."/>
            <person name="Tritt A."/>
            <person name="Lipzen A."/>
            <person name="Chen C."/>
            <person name="Johnson J."/>
            <person name="Sharma A."/>
            <person name="Barry K."/>
            <person name="Grigoriev I.V."/>
            <person name="Spatafora J.W."/>
        </authorList>
    </citation>
    <scope>NUCLEOTIDE SEQUENCE [LARGE SCALE GENOMIC DNA]</scope>
    <source>
        <strain evidence="3 4">AM-OR11-056</strain>
    </source>
</reference>
<evidence type="ECO:0000256" key="2">
    <source>
        <dbReference type="SAM" id="Phobius"/>
    </source>
</evidence>
<organism evidence="3 4">
    <name type="scientific">Rhizopogon vesiculosus</name>
    <dbReference type="NCBI Taxonomy" id="180088"/>
    <lineage>
        <taxon>Eukaryota</taxon>
        <taxon>Fungi</taxon>
        <taxon>Dikarya</taxon>
        <taxon>Basidiomycota</taxon>
        <taxon>Agaricomycotina</taxon>
        <taxon>Agaricomycetes</taxon>
        <taxon>Agaricomycetidae</taxon>
        <taxon>Boletales</taxon>
        <taxon>Suillineae</taxon>
        <taxon>Rhizopogonaceae</taxon>
        <taxon>Rhizopogon</taxon>
    </lineage>
</organism>
<name>A0A1J8PQ83_9AGAM</name>
<comment type="caution">
    <text evidence="3">The sequence shown here is derived from an EMBL/GenBank/DDBJ whole genome shotgun (WGS) entry which is preliminary data.</text>
</comment>
<evidence type="ECO:0000313" key="4">
    <source>
        <dbReference type="Proteomes" id="UP000183567"/>
    </source>
</evidence>
<sequence length="99" mass="11032">MPQQAAPPSRHCTSPLPDLTDEDVPMPAKPLPTTDETTPASPKAKKGGKKTARTTIDAPRRTSGRRRSAATRRVNYRIFCLIFNFQCTFLSDLVRLLYS</sequence>
<dbReference type="OrthoDB" id="10550958at2759"/>
<evidence type="ECO:0000313" key="3">
    <source>
        <dbReference type="EMBL" id="OJA11037.1"/>
    </source>
</evidence>
<feature type="region of interest" description="Disordered" evidence="1">
    <location>
        <begin position="1"/>
        <end position="69"/>
    </location>
</feature>
<evidence type="ECO:0000256" key="1">
    <source>
        <dbReference type="SAM" id="MobiDB-lite"/>
    </source>
</evidence>
<keyword evidence="2" id="KW-0472">Membrane</keyword>
<proteinExistence type="predicted"/>
<feature type="compositionally biased region" description="Basic residues" evidence="1">
    <location>
        <begin position="43"/>
        <end position="52"/>
    </location>
</feature>
<protein>
    <submittedName>
        <fullName evidence="3">Uncharacterized protein</fullName>
    </submittedName>
</protein>
<dbReference type="EMBL" id="LVVM01005263">
    <property type="protein sequence ID" value="OJA11037.1"/>
    <property type="molecule type" value="Genomic_DNA"/>
</dbReference>
<dbReference type="AlphaFoldDB" id="A0A1J8PQ83"/>
<gene>
    <name evidence="3" type="ORF">AZE42_13348</name>
</gene>